<keyword evidence="2" id="KW-1185">Reference proteome</keyword>
<accession>A0A238BS01</accession>
<dbReference type="AlphaFoldDB" id="A0A238BS01"/>
<name>A0A238BS01_9BILA</name>
<evidence type="ECO:0000313" key="1">
    <source>
        <dbReference type="EMBL" id="OZC08127.1"/>
    </source>
</evidence>
<reference evidence="1 2" key="1">
    <citation type="submission" date="2015-12" db="EMBL/GenBank/DDBJ databases">
        <title>Draft genome of the nematode, Onchocerca flexuosa.</title>
        <authorList>
            <person name="Mitreva M."/>
        </authorList>
    </citation>
    <scope>NUCLEOTIDE SEQUENCE [LARGE SCALE GENOMIC DNA]</scope>
    <source>
        <strain evidence="1">Red Deer</strain>
    </source>
</reference>
<evidence type="ECO:0000313" key="2">
    <source>
        <dbReference type="Proteomes" id="UP000242913"/>
    </source>
</evidence>
<protein>
    <submittedName>
        <fullName evidence="1">Uncharacterized protein</fullName>
    </submittedName>
</protein>
<proteinExistence type="predicted"/>
<dbReference type="Proteomes" id="UP000242913">
    <property type="component" value="Unassembled WGS sequence"/>
</dbReference>
<dbReference type="EMBL" id="KZ270014">
    <property type="protein sequence ID" value="OZC08127.1"/>
    <property type="molecule type" value="Genomic_DNA"/>
</dbReference>
<organism evidence="1 2">
    <name type="scientific">Onchocerca flexuosa</name>
    <dbReference type="NCBI Taxonomy" id="387005"/>
    <lineage>
        <taxon>Eukaryota</taxon>
        <taxon>Metazoa</taxon>
        <taxon>Ecdysozoa</taxon>
        <taxon>Nematoda</taxon>
        <taxon>Chromadorea</taxon>
        <taxon>Rhabditida</taxon>
        <taxon>Spirurina</taxon>
        <taxon>Spiruromorpha</taxon>
        <taxon>Filarioidea</taxon>
        <taxon>Onchocercidae</taxon>
        <taxon>Onchocerca</taxon>
    </lineage>
</organism>
<sequence>MGKCQVMPTSGIVIKVSMVRNVSGDAGNKLDYGGNEEGVVVIIIFGNDEFIRDAKRIGGLGLGLNSSFPKII</sequence>
<gene>
    <name evidence="1" type="ORF">X798_04820</name>
</gene>